<keyword evidence="4" id="KW-1185">Reference proteome</keyword>
<keyword evidence="1" id="KW-0812">Transmembrane</keyword>
<dbReference type="AlphaFoldDB" id="A0A4R0MYJ8"/>
<feature type="domain" description="Conjugative transposon TraM C-terminal" evidence="2">
    <location>
        <begin position="204"/>
        <end position="347"/>
    </location>
</feature>
<evidence type="ECO:0000256" key="1">
    <source>
        <dbReference type="SAM" id="Phobius"/>
    </source>
</evidence>
<dbReference type="Proteomes" id="UP000292884">
    <property type="component" value="Unassembled WGS sequence"/>
</dbReference>
<dbReference type="Pfam" id="PF12508">
    <property type="entry name" value="Transposon_TraM"/>
    <property type="match status" value="1"/>
</dbReference>
<name>A0A4R0MYJ8_9SPHI</name>
<gene>
    <name evidence="3" type="primary">traM</name>
    <name evidence="3" type="ORF">EZ428_11925</name>
</gene>
<proteinExistence type="predicted"/>
<evidence type="ECO:0000259" key="2">
    <source>
        <dbReference type="Pfam" id="PF12508"/>
    </source>
</evidence>
<dbReference type="OrthoDB" id="1453786at2"/>
<keyword evidence="1" id="KW-1133">Transmembrane helix</keyword>
<organism evidence="3 4">
    <name type="scientific">Pedobacter frigiditerrae</name>
    <dbReference type="NCBI Taxonomy" id="2530452"/>
    <lineage>
        <taxon>Bacteria</taxon>
        <taxon>Pseudomonadati</taxon>
        <taxon>Bacteroidota</taxon>
        <taxon>Sphingobacteriia</taxon>
        <taxon>Sphingobacteriales</taxon>
        <taxon>Sphingobacteriaceae</taxon>
        <taxon>Pedobacter</taxon>
    </lineage>
</organism>
<evidence type="ECO:0000313" key="4">
    <source>
        <dbReference type="Proteomes" id="UP000292884"/>
    </source>
</evidence>
<comment type="caution">
    <text evidence="3">The sequence shown here is derived from an EMBL/GenBank/DDBJ whole genome shotgun (WGS) entry which is preliminary data.</text>
</comment>
<accession>A0A4R0MYJ8</accession>
<keyword evidence="1" id="KW-0472">Membrane</keyword>
<dbReference type="InterPro" id="IPR055407">
    <property type="entry name" value="TraM_C"/>
</dbReference>
<dbReference type="EMBL" id="SJSK01000002">
    <property type="protein sequence ID" value="TCC92421.1"/>
    <property type="molecule type" value="Genomic_DNA"/>
</dbReference>
<evidence type="ECO:0000313" key="3">
    <source>
        <dbReference type="EMBL" id="TCC92421.1"/>
    </source>
</evidence>
<reference evidence="3 4" key="1">
    <citation type="submission" date="2019-02" db="EMBL/GenBank/DDBJ databases">
        <title>Pedobacter sp. RP-1-13 sp. nov., isolated from Arctic soil.</title>
        <authorList>
            <person name="Dahal R.H."/>
        </authorList>
    </citation>
    <scope>NUCLEOTIDE SEQUENCE [LARGE SCALE GENOMIC DNA]</scope>
    <source>
        <strain evidence="3 4">RP-1-13</strain>
    </source>
</reference>
<sequence>MRTKLKKDKHRVLLFIPILIVPFMALGFYAMGGGRGNEKDLKPVAGINTNLPNASFSTDTPKTKADYYQQADRNSTKEDGNEIAGIAGQFGFSDVNGKGGSEDEQTKQINQKLEALNREISKPEPTYGQPKTVAKTQPSTIKDDVDRLEALMKTMQDNKSEDSEMAQLNTMMQNILDIQHPERINQRMQFVQSLSPDSQFRAAPAVIVDNQKAVQGATVKIRLQDTLRINGVLIPKGQELFGACRITNQRLLLDIKNIRLGTSIIPVDLSVYSLDGMIGIDAPEALLTGALNNGTDDAVRSIGFGGFDQSVATQVAGAGIDAARQLISKKVQRIKVKLNAGKAILLRNNKQKTR</sequence>
<protein>
    <submittedName>
        <fullName evidence="3">Conjugative transposon protein TraM</fullName>
    </submittedName>
</protein>
<feature type="transmembrane region" description="Helical" evidence="1">
    <location>
        <begin position="12"/>
        <end position="32"/>
    </location>
</feature>